<dbReference type="PROSITE" id="PS50043">
    <property type="entry name" value="HTH_LUXR_2"/>
    <property type="match status" value="1"/>
</dbReference>
<dbReference type="SMART" id="SM00421">
    <property type="entry name" value="HTH_LUXR"/>
    <property type="match status" value="1"/>
</dbReference>
<dbReference type="InterPro" id="IPR036388">
    <property type="entry name" value="WH-like_DNA-bd_sf"/>
</dbReference>
<dbReference type="Proteomes" id="UP000768524">
    <property type="component" value="Unassembled WGS sequence"/>
</dbReference>
<dbReference type="GO" id="GO:0006355">
    <property type="term" value="P:regulation of DNA-templated transcription"/>
    <property type="evidence" value="ECO:0007669"/>
    <property type="project" value="InterPro"/>
</dbReference>
<evidence type="ECO:0000256" key="1">
    <source>
        <dbReference type="ARBA" id="ARBA00023125"/>
    </source>
</evidence>
<sequence>MKNNDDSFLNDCITKVGDAPWFIMSYGLIKELFPELSSREAEVSILYFSGLDTRSIAYSLNISNSTINNHLSNTKLKLGATNISELRSSILLRFLVYQIASPNITKRDC</sequence>
<evidence type="ECO:0000313" key="4">
    <source>
        <dbReference type="Proteomes" id="UP000768524"/>
    </source>
</evidence>
<evidence type="ECO:0000313" key="3">
    <source>
        <dbReference type="EMBL" id="MBN3050856.1"/>
    </source>
</evidence>
<proteinExistence type="predicted"/>
<dbReference type="Pfam" id="PF00196">
    <property type="entry name" value="GerE"/>
    <property type="match status" value="1"/>
</dbReference>
<accession>A0AAE3BDX8</accession>
<dbReference type="RefSeq" id="WP_205559055.1">
    <property type="nucleotide sequence ID" value="NZ_JACGEP010000009.1"/>
</dbReference>
<dbReference type="PROSITE" id="PS00622">
    <property type="entry name" value="HTH_LUXR_1"/>
    <property type="match status" value="1"/>
</dbReference>
<dbReference type="InterPro" id="IPR000792">
    <property type="entry name" value="Tscrpt_reg_LuxR_C"/>
</dbReference>
<organism evidence="3 4">
    <name type="scientific">Pectobacterium brasiliense</name>
    <dbReference type="NCBI Taxonomy" id="180957"/>
    <lineage>
        <taxon>Bacteria</taxon>
        <taxon>Pseudomonadati</taxon>
        <taxon>Pseudomonadota</taxon>
        <taxon>Gammaproteobacteria</taxon>
        <taxon>Enterobacterales</taxon>
        <taxon>Pectobacteriaceae</taxon>
        <taxon>Pectobacterium</taxon>
    </lineage>
</organism>
<dbReference type="SUPFAM" id="SSF46894">
    <property type="entry name" value="C-terminal effector domain of the bipartite response regulators"/>
    <property type="match status" value="1"/>
</dbReference>
<dbReference type="AlphaFoldDB" id="A0AAE3BDX8"/>
<dbReference type="Gene3D" id="1.10.10.10">
    <property type="entry name" value="Winged helix-like DNA-binding domain superfamily/Winged helix DNA-binding domain"/>
    <property type="match status" value="1"/>
</dbReference>
<name>A0AAE3BDX8_9GAMM</name>
<dbReference type="InterPro" id="IPR016032">
    <property type="entry name" value="Sig_transdc_resp-reg_C-effctor"/>
</dbReference>
<evidence type="ECO:0000259" key="2">
    <source>
        <dbReference type="PROSITE" id="PS50043"/>
    </source>
</evidence>
<keyword evidence="1" id="KW-0238">DNA-binding</keyword>
<dbReference type="PRINTS" id="PR00038">
    <property type="entry name" value="HTHLUXR"/>
</dbReference>
<gene>
    <name evidence="3" type="ORF">H4F45_05045</name>
</gene>
<protein>
    <recommendedName>
        <fullName evidence="2">HTH luxR-type domain-containing protein</fullName>
    </recommendedName>
</protein>
<dbReference type="EMBL" id="JACGEP010000009">
    <property type="protein sequence ID" value="MBN3050856.1"/>
    <property type="molecule type" value="Genomic_DNA"/>
</dbReference>
<feature type="domain" description="HTH luxR-type" evidence="2">
    <location>
        <begin position="29"/>
        <end position="94"/>
    </location>
</feature>
<dbReference type="CDD" id="cd06170">
    <property type="entry name" value="LuxR_C_like"/>
    <property type="match status" value="1"/>
</dbReference>
<reference evidence="3" key="1">
    <citation type="submission" date="2020-07" db="EMBL/GenBank/DDBJ databases">
        <title>A pangenomic view of the genus Pectobacterium provides insights into genome organization, phylogeny, and virulence.</title>
        <authorList>
            <person name="Jonkheer E."/>
            <person name="Brankovics B."/>
            <person name="Houwers I."/>
            <person name="Van Der Wolf J."/>
            <person name="Bonants P."/>
            <person name="Vreeburg R."/>
            <person name="Bollema R."/>
            <person name="De Haan J."/>
            <person name="Berke L."/>
            <person name="De Ridder D."/>
            <person name="Smit S."/>
            <person name="Van Der Lee T.A.J."/>
        </authorList>
    </citation>
    <scope>NUCLEOTIDE SEQUENCE</scope>
    <source>
        <strain evidence="3">NAK:433</strain>
    </source>
</reference>
<dbReference type="GO" id="GO:0003677">
    <property type="term" value="F:DNA binding"/>
    <property type="evidence" value="ECO:0007669"/>
    <property type="project" value="UniProtKB-KW"/>
</dbReference>
<comment type="caution">
    <text evidence="3">The sequence shown here is derived from an EMBL/GenBank/DDBJ whole genome shotgun (WGS) entry which is preliminary data.</text>
</comment>